<accession>A0AAJ6CIW6</accession>
<keyword evidence="2" id="KW-1185">Reference proteome</keyword>
<proteinExistence type="predicted"/>
<gene>
    <name evidence="1" type="ORF">MARU1_000061</name>
</gene>
<evidence type="ECO:0000313" key="1">
    <source>
        <dbReference type="EMBL" id="WFD14066.1"/>
    </source>
</evidence>
<reference evidence="1 2" key="1">
    <citation type="submission" date="2023-03" db="EMBL/GenBank/DDBJ databases">
        <title>Mating type loci evolution in Malassezia.</title>
        <authorList>
            <person name="Coelho M.A."/>
        </authorList>
    </citation>
    <scope>NUCLEOTIDE SEQUENCE [LARGE SCALE GENOMIC DNA]</scope>
    <source>
        <strain evidence="1 2">CBS 13387</strain>
    </source>
</reference>
<dbReference type="InterPro" id="IPR022042">
    <property type="entry name" value="snRNA-activating_su3"/>
</dbReference>
<organism evidence="1 2">
    <name type="scientific">Malassezia arunalokei</name>
    <dbReference type="NCBI Taxonomy" id="1514897"/>
    <lineage>
        <taxon>Eukaryota</taxon>
        <taxon>Fungi</taxon>
        <taxon>Dikarya</taxon>
        <taxon>Basidiomycota</taxon>
        <taxon>Ustilaginomycotina</taxon>
        <taxon>Malasseziomycetes</taxon>
        <taxon>Malasseziales</taxon>
        <taxon>Malasseziaceae</taxon>
        <taxon>Malassezia</taxon>
    </lineage>
</organism>
<name>A0AAJ6CIW6_9BASI</name>
<dbReference type="Proteomes" id="UP001217582">
    <property type="component" value="Chromosome 1"/>
</dbReference>
<evidence type="ECO:0000313" key="2">
    <source>
        <dbReference type="Proteomes" id="UP001217582"/>
    </source>
</evidence>
<dbReference type="Pfam" id="PF12251">
    <property type="entry name" value="SNAPC3"/>
    <property type="match status" value="1"/>
</dbReference>
<sequence length="443" mass="49541">MGEAFLPYTSTPQTVHIQEVLDQVPVTPKYTCPLDHDALQVVQQRCARVTQTQRPSSQGEALSAADEAWSRRILGPALQERPQVPSAFAFDHYEHVQAYAHAVPVRDQDAAETEPIRLSAHIGNVTVSPKDPTLVLQISVYSRRHVPLSRRSRGLDGSTPDFSHDTPASYDIDGELVHAQTIECTSAHTLENLVNEMACRHCDLPHARYAQPQACPRHWTGAEDAGQENGIYPGFDAFPLQTDVCVMIDDKLYSRMDPTEDPDNSYVHALQQAAPSTMTFLRHAKYGGTLQNTRISELECLTVHRPYWLLHVGDCEHFWTVDHMRLVTEPPDLFPRTTYIQRWMLTSLFRQYWAPKKVVAQNDRHGVPCDICDGARDAVAVVLGGDAVQIRENERVRLAGMPHMVTPCCGPCFYMATGRELSHMLGTDAPCGGAWTVLPLFVK</sequence>
<dbReference type="AlphaFoldDB" id="A0AAJ6CIW6"/>
<protein>
    <submittedName>
        <fullName evidence="1">Uncharacterized protein</fullName>
    </submittedName>
</protein>
<dbReference type="EMBL" id="CP119916">
    <property type="protein sequence ID" value="WFD14066.1"/>
    <property type="molecule type" value="Genomic_DNA"/>
</dbReference>